<evidence type="ECO:0000256" key="1">
    <source>
        <dbReference type="SAM" id="MobiDB-lite"/>
    </source>
</evidence>
<dbReference type="Proteomes" id="UP001156881">
    <property type="component" value="Unassembled WGS sequence"/>
</dbReference>
<feature type="region of interest" description="Disordered" evidence="1">
    <location>
        <begin position="1"/>
        <end position="24"/>
    </location>
</feature>
<organism evidence="2 3">
    <name type="scientific">Methylobacterium brachythecii</name>
    <dbReference type="NCBI Taxonomy" id="1176177"/>
    <lineage>
        <taxon>Bacteria</taxon>
        <taxon>Pseudomonadati</taxon>
        <taxon>Pseudomonadota</taxon>
        <taxon>Alphaproteobacteria</taxon>
        <taxon>Hyphomicrobiales</taxon>
        <taxon>Methylobacteriaceae</taxon>
        <taxon>Methylobacterium</taxon>
    </lineage>
</organism>
<reference evidence="3" key="1">
    <citation type="journal article" date="2019" name="Int. J. Syst. Evol. Microbiol.">
        <title>The Global Catalogue of Microorganisms (GCM) 10K type strain sequencing project: providing services to taxonomists for standard genome sequencing and annotation.</title>
        <authorList>
            <consortium name="The Broad Institute Genomics Platform"/>
            <consortium name="The Broad Institute Genome Sequencing Center for Infectious Disease"/>
            <person name="Wu L."/>
            <person name="Ma J."/>
        </authorList>
    </citation>
    <scope>NUCLEOTIDE SEQUENCE [LARGE SCALE GENOMIC DNA]</scope>
    <source>
        <strain evidence="3">NBRC 107710</strain>
    </source>
</reference>
<gene>
    <name evidence="2" type="ORF">GCM10007884_21890</name>
</gene>
<keyword evidence="3" id="KW-1185">Reference proteome</keyword>
<evidence type="ECO:0000313" key="2">
    <source>
        <dbReference type="EMBL" id="GLS44201.1"/>
    </source>
</evidence>
<comment type="caution">
    <text evidence="2">The sequence shown here is derived from an EMBL/GenBank/DDBJ whole genome shotgun (WGS) entry which is preliminary data.</text>
</comment>
<name>A0ABQ6D3B1_9HYPH</name>
<accession>A0ABQ6D3B1</accession>
<dbReference type="EMBL" id="BSPG01000010">
    <property type="protein sequence ID" value="GLS44201.1"/>
    <property type="molecule type" value="Genomic_DNA"/>
</dbReference>
<proteinExistence type="predicted"/>
<protein>
    <submittedName>
        <fullName evidence="2">Uncharacterized protein</fullName>
    </submittedName>
</protein>
<sequence>MPASRNGPLSGLGSVPANRRPADIGIDAPEGAVAVSGHRQIREGSTPSSFTCGGSRGGMVFVGGVSGVVP</sequence>
<evidence type="ECO:0000313" key="3">
    <source>
        <dbReference type="Proteomes" id="UP001156881"/>
    </source>
</evidence>